<evidence type="ECO:0000313" key="3">
    <source>
        <dbReference type="EMBL" id="BAP87104.1"/>
    </source>
</evidence>
<keyword evidence="1" id="KW-0732">Signal</keyword>
<reference evidence="3" key="1">
    <citation type="submission" date="2014-03" db="EMBL/GenBank/DDBJ databases">
        <title>Major protein components of salivary sheath in the brown planthopper, Nilaparvata lugens.</title>
        <authorList>
            <person name="Hasegawa T."/>
            <person name="Hattori M."/>
            <person name="Ishibashi J."/>
            <person name="Noda H."/>
        </authorList>
    </citation>
    <scope>NUCLEOTIDE SEQUENCE</scope>
    <source>
        <tissue evidence="3">Salivary gland</tissue>
    </source>
</reference>
<feature type="chain" id="PRO_5014220330" evidence="1">
    <location>
        <begin position="22"/>
        <end position="179"/>
    </location>
</feature>
<gene>
    <name evidence="3" type="primary">NL102</name>
</gene>
<name>A0A0A1H1H8_NILLU</name>
<accession>A0A0A1H1H8</accession>
<sequence length="179" mass="19191">MRTNMWFFSAITFVVLSSVTCFPFPLLSPFSNFPSFPSISAFPSIPNLSLQPVAFAALPLTSSPLGSISFTTKASCKPLEKNFEDSCYPSVDINIGDVAKLENVYSTEICTGADNTPYYKLKTTANVVSKSGVKSSKYIVYSYPKGDDDKPDLTRKIGQESGAGAAGGVVASSFQSLTF</sequence>
<organism evidence="3">
    <name type="scientific">Nilaparvata lugens</name>
    <name type="common">Brown planthopper</name>
    <dbReference type="NCBI Taxonomy" id="108931"/>
    <lineage>
        <taxon>Eukaryota</taxon>
        <taxon>Metazoa</taxon>
        <taxon>Ecdysozoa</taxon>
        <taxon>Arthropoda</taxon>
        <taxon>Hexapoda</taxon>
        <taxon>Insecta</taxon>
        <taxon>Pterygota</taxon>
        <taxon>Neoptera</taxon>
        <taxon>Paraneoptera</taxon>
        <taxon>Hemiptera</taxon>
        <taxon>Auchenorrhyncha</taxon>
        <taxon>Fulgoroidea</taxon>
        <taxon>Delphacidae</taxon>
        <taxon>Delphacinae</taxon>
        <taxon>Nilaparvata</taxon>
    </lineage>
</organism>
<feature type="signal peptide" evidence="1">
    <location>
        <begin position="1"/>
        <end position="21"/>
    </location>
</feature>
<reference evidence="2" key="2">
    <citation type="journal article" date="2015" name="Insect Biochem. Mol. Biol.">
        <title>A salivary sheath protein essential for the interaction of the brown planthopper with rice plants.</title>
        <authorList>
            <person name="Huang H.J."/>
            <person name="Liu C.W."/>
            <person name="Cai Y.F."/>
            <person name="Zhang M.Z."/>
            <person name="Bao Y.Y."/>
            <person name="Zhang C.X."/>
        </authorList>
    </citation>
    <scope>NUCLEOTIDE SEQUENCE</scope>
</reference>
<evidence type="ECO:0000313" key="2">
    <source>
        <dbReference type="EMBL" id="ALL26999.1"/>
    </source>
</evidence>
<dbReference type="AlphaFoldDB" id="A0A0A1H1H8"/>
<protein>
    <submittedName>
        <fullName evidence="2">Salivary sheath protein b</fullName>
    </submittedName>
</protein>
<dbReference type="EMBL" id="AB915706">
    <property type="protein sequence ID" value="BAP87104.1"/>
    <property type="molecule type" value="mRNA"/>
</dbReference>
<dbReference type="OrthoDB" id="6637708at2759"/>
<dbReference type="EMBL" id="KT764973">
    <property type="protein sequence ID" value="ALL26999.1"/>
    <property type="molecule type" value="mRNA"/>
</dbReference>
<reference evidence="2" key="3">
    <citation type="submission" date="2015-09" db="EMBL/GenBank/DDBJ databases">
        <authorList>
            <person name="Jackson K.R."/>
            <person name="Lunt B.L."/>
            <person name="Fisher J.N.B."/>
            <person name="Gardner A.V."/>
            <person name="Bailey M.E."/>
            <person name="Deus L.M."/>
            <person name="Earl A.S."/>
            <person name="Gibby P.D."/>
            <person name="Hartmann K.A."/>
            <person name="Liu J.E."/>
            <person name="Manci A.M."/>
            <person name="Nielsen D.A."/>
            <person name="Solomon M.B."/>
            <person name="Breakwell D.P."/>
            <person name="Burnett S.H."/>
            <person name="Grose J.H."/>
        </authorList>
    </citation>
    <scope>NUCLEOTIDE SEQUENCE</scope>
</reference>
<evidence type="ECO:0000256" key="1">
    <source>
        <dbReference type="SAM" id="SignalP"/>
    </source>
</evidence>
<proteinExistence type="evidence at transcript level"/>